<dbReference type="Pfam" id="PF01638">
    <property type="entry name" value="HxlR"/>
    <property type="match status" value="1"/>
</dbReference>
<dbReference type="GO" id="GO:0003677">
    <property type="term" value="F:DNA binding"/>
    <property type="evidence" value="ECO:0007669"/>
    <property type="project" value="UniProtKB-KW"/>
</dbReference>
<dbReference type="Proteomes" id="UP000287171">
    <property type="component" value="Unassembled WGS sequence"/>
</dbReference>
<comment type="caution">
    <text evidence="5">The sequence shown here is derived from an EMBL/GenBank/DDBJ whole genome shotgun (WGS) entry which is preliminary data.</text>
</comment>
<dbReference type="InterPro" id="IPR036390">
    <property type="entry name" value="WH_DNA-bd_sf"/>
</dbReference>
<dbReference type="RefSeq" id="WP_126628826.1">
    <property type="nucleotide sequence ID" value="NZ_BIFT01000001.1"/>
</dbReference>
<proteinExistence type="predicted"/>
<accession>A0A402BB25</accession>
<keyword evidence="6" id="KW-1185">Reference proteome</keyword>
<dbReference type="InterPro" id="IPR036388">
    <property type="entry name" value="WH-like_DNA-bd_sf"/>
</dbReference>
<dbReference type="CDD" id="cd00090">
    <property type="entry name" value="HTH_ARSR"/>
    <property type="match status" value="1"/>
</dbReference>
<dbReference type="SUPFAM" id="SSF46785">
    <property type="entry name" value="Winged helix' DNA-binding domain"/>
    <property type="match status" value="1"/>
</dbReference>
<evidence type="ECO:0000259" key="4">
    <source>
        <dbReference type="PROSITE" id="PS51118"/>
    </source>
</evidence>
<dbReference type="EMBL" id="BIFT01000001">
    <property type="protein sequence ID" value="GCE28631.1"/>
    <property type="molecule type" value="Genomic_DNA"/>
</dbReference>
<dbReference type="OrthoDB" id="9792527at2"/>
<dbReference type="Gene3D" id="1.10.10.10">
    <property type="entry name" value="Winged helix-like DNA-binding domain superfamily/Winged helix DNA-binding domain"/>
    <property type="match status" value="1"/>
</dbReference>
<reference evidence="6" key="1">
    <citation type="submission" date="2018-12" db="EMBL/GenBank/DDBJ databases">
        <title>Tengunoibacter tsumagoiensis gen. nov., sp. nov., Dictyobacter kobayashii sp. nov., D. alpinus sp. nov., and D. joshuensis sp. nov. and description of Dictyobacteraceae fam. nov. within the order Ktedonobacterales isolated from Tengu-no-mugimeshi.</title>
        <authorList>
            <person name="Wang C.M."/>
            <person name="Zheng Y."/>
            <person name="Sakai Y."/>
            <person name="Toyoda A."/>
            <person name="Minakuchi Y."/>
            <person name="Abe K."/>
            <person name="Yokota A."/>
            <person name="Yabe S."/>
        </authorList>
    </citation>
    <scope>NUCLEOTIDE SEQUENCE [LARGE SCALE GENOMIC DNA]</scope>
    <source>
        <strain evidence="6">Uno16</strain>
    </source>
</reference>
<evidence type="ECO:0000313" key="6">
    <source>
        <dbReference type="Proteomes" id="UP000287171"/>
    </source>
</evidence>
<gene>
    <name evidence="5" type="ORF">KDA_41150</name>
</gene>
<sequence length="134" mass="14842">MKPSAQAKETPQSHSDCNATPLGRAIHLLGDSWILLIITNLLQGSMRFNILRAELGHISSKTLTSRLKLLEELGFVQRRAFLEIPPRVEYHITEKGQELGEVIAALEKFGNKHLSNPPIVESGDCAFTSDDIPL</sequence>
<dbReference type="InterPro" id="IPR011991">
    <property type="entry name" value="ArsR-like_HTH"/>
</dbReference>
<protein>
    <recommendedName>
        <fullName evidence="4">HTH hxlR-type domain-containing protein</fullName>
    </recommendedName>
</protein>
<organism evidence="5 6">
    <name type="scientific">Dictyobacter alpinus</name>
    <dbReference type="NCBI Taxonomy" id="2014873"/>
    <lineage>
        <taxon>Bacteria</taxon>
        <taxon>Bacillati</taxon>
        <taxon>Chloroflexota</taxon>
        <taxon>Ktedonobacteria</taxon>
        <taxon>Ktedonobacterales</taxon>
        <taxon>Dictyobacteraceae</taxon>
        <taxon>Dictyobacter</taxon>
    </lineage>
</organism>
<evidence type="ECO:0000256" key="3">
    <source>
        <dbReference type="ARBA" id="ARBA00023163"/>
    </source>
</evidence>
<dbReference type="PANTHER" id="PTHR33204:SF37">
    <property type="entry name" value="HTH-TYPE TRANSCRIPTIONAL REGULATOR YODB"/>
    <property type="match status" value="1"/>
</dbReference>
<evidence type="ECO:0000256" key="2">
    <source>
        <dbReference type="ARBA" id="ARBA00023125"/>
    </source>
</evidence>
<evidence type="ECO:0000256" key="1">
    <source>
        <dbReference type="ARBA" id="ARBA00023015"/>
    </source>
</evidence>
<dbReference type="InterPro" id="IPR002577">
    <property type="entry name" value="HTH_HxlR"/>
</dbReference>
<evidence type="ECO:0000313" key="5">
    <source>
        <dbReference type="EMBL" id="GCE28631.1"/>
    </source>
</evidence>
<feature type="domain" description="HTH hxlR-type" evidence="4">
    <location>
        <begin position="17"/>
        <end position="118"/>
    </location>
</feature>
<keyword evidence="2" id="KW-0238">DNA-binding</keyword>
<dbReference type="PANTHER" id="PTHR33204">
    <property type="entry name" value="TRANSCRIPTIONAL REGULATOR, MARR FAMILY"/>
    <property type="match status" value="1"/>
</dbReference>
<keyword evidence="1" id="KW-0805">Transcription regulation</keyword>
<name>A0A402BB25_9CHLR</name>
<dbReference type="PROSITE" id="PS51118">
    <property type="entry name" value="HTH_HXLR"/>
    <property type="match status" value="1"/>
</dbReference>
<dbReference type="AlphaFoldDB" id="A0A402BB25"/>
<keyword evidence="3" id="KW-0804">Transcription</keyword>